<gene>
    <name evidence="1" type="ORF">E2C01_088704</name>
</gene>
<dbReference type="EMBL" id="VSRR010095321">
    <property type="protein sequence ID" value="MPC93571.1"/>
    <property type="molecule type" value="Genomic_DNA"/>
</dbReference>
<reference evidence="1 2" key="1">
    <citation type="submission" date="2019-05" db="EMBL/GenBank/DDBJ databases">
        <title>Another draft genome of Portunus trituberculatus and its Hox gene families provides insights of decapod evolution.</title>
        <authorList>
            <person name="Jeong J.-H."/>
            <person name="Song I."/>
            <person name="Kim S."/>
            <person name="Choi T."/>
            <person name="Kim D."/>
            <person name="Ryu S."/>
            <person name="Kim W."/>
        </authorList>
    </citation>
    <scope>NUCLEOTIDE SEQUENCE [LARGE SCALE GENOMIC DNA]</scope>
    <source>
        <tissue evidence="1">Muscle</tissue>
    </source>
</reference>
<evidence type="ECO:0000313" key="1">
    <source>
        <dbReference type="EMBL" id="MPC93571.1"/>
    </source>
</evidence>
<protein>
    <submittedName>
        <fullName evidence="1">Uncharacterized protein</fullName>
    </submittedName>
</protein>
<organism evidence="1 2">
    <name type="scientific">Portunus trituberculatus</name>
    <name type="common">Swimming crab</name>
    <name type="synonym">Neptunus trituberculatus</name>
    <dbReference type="NCBI Taxonomy" id="210409"/>
    <lineage>
        <taxon>Eukaryota</taxon>
        <taxon>Metazoa</taxon>
        <taxon>Ecdysozoa</taxon>
        <taxon>Arthropoda</taxon>
        <taxon>Crustacea</taxon>
        <taxon>Multicrustacea</taxon>
        <taxon>Malacostraca</taxon>
        <taxon>Eumalacostraca</taxon>
        <taxon>Eucarida</taxon>
        <taxon>Decapoda</taxon>
        <taxon>Pleocyemata</taxon>
        <taxon>Brachyura</taxon>
        <taxon>Eubrachyura</taxon>
        <taxon>Portunoidea</taxon>
        <taxon>Portunidae</taxon>
        <taxon>Portuninae</taxon>
        <taxon>Portunus</taxon>
    </lineage>
</organism>
<comment type="caution">
    <text evidence="1">The sequence shown here is derived from an EMBL/GenBank/DDBJ whole genome shotgun (WGS) entry which is preliminary data.</text>
</comment>
<dbReference type="Proteomes" id="UP000324222">
    <property type="component" value="Unassembled WGS sequence"/>
</dbReference>
<evidence type="ECO:0000313" key="2">
    <source>
        <dbReference type="Proteomes" id="UP000324222"/>
    </source>
</evidence>
<name>A0A5B7J6W0_PORTR</name>
<proteinExistence type="predicted"/>
<keyword evidence="2" id="KW-1185">Reference proteome</keyword>
<dbReference type="AlphaFoldDB" id="A0A5B7J6W0"/>
<accession>A0A5B7J6W0</accession>
<sequence length="179" mass="19854">MKSNKIYNYYCIPWPGRHVTIACLPACILRSFPWRGCNTLIPPSLQACHTRLSTLTTHPMGVLPVQPCGVVCVRRSLSLCSRLKLTALLERQRAGKPLRGGTGLALWQSRRHSPKNFCGCCSSITQQLPPRGVKLGVEPGSSRASSLHVHLWFLNCKTTRLQVACSYPRCLLSKADVED</sequence>